<feature type="transmembrane region" description="Helical" evidence="1">
    <location>
        <begin position="48"/>
        <end position="66"/>
    </location>
</feature>
<gene>
    <name evidence="2" type="ORF">Mal48_35780</name>
</gene>
<proteinExistence type="predicted"/>
<keyword evidence="1" id="KW-0472">Membrane</keyword>
<dbReference type="EMBL" id="CP036267">
    <property type="protein sequence ID" value="QDT34318.1"/>
    <property type="molecule type" value="Genomic_DNA"/>
</dbReference>
<accession>A0A517QRS4</accession>
<keyword evidence="3" id="KW-1185">Reference proteome</keyword>
<evidence type="ECO:0000313" key="3">
    <source>
        <dbReference type="Proteomes" id="UP000315724"/>
    </source>
</evidence>
<keyword evidence="1" id="KW-1133">Transmembrane helix</keyword>
<protein>
    <submittedName>
        <fullName evidence="2">Uncharacterized protein</fullName>
    </submittedName>
</protein>
<name>A0A517QRS4_9PLAN</name>
<organism evidence="2 3">
    <name type="scientific">Thalassoglobus polymorphus</name>
    <dbReference type="NCBI Taxonomy" id="2527994"/>
    <lineage>
        <taxon>Bacteria</taxon>
        <taxon>Pseudomonadati</taxon>
        <taxon>Planctomycetota</taxon>
        <taxon>Planctomycetia</taxon>
        <taxon>Planctomycetales</taxon>
        <taxon>Planctomycetaceae</taxon>
        <taxon>Thalassoglobus</taxon>
    </lineage>
</organism>
<dbReference type="Proteomes" id="UP000315724">
    <property type="component" value="Chromosome"/>
</dbReference>
<keyword evidence="1" id="KW-0812">Transmembrane</keyword>
<dbReference type="KEGG" id="tpol:Mal48_35780"/>
<reference evidence="2 3" key="1">
    <citation type="submission" date="2019-02" db="EMBL/GenBank/DDBJ databases">
        <title>Deep-cultivation of Planctomycetes and their phenomic and genomic characterization uncovers novel biology.</title>
        <authorList>
            <person name="Wiegand S."/>
            <person name="Jogler M."/>
            <person name="Boedeker C."/>
            <person name="Pinto D."/>
            <person name="Vollmers J."/>
            <person name="Rivas-Marin E."/>
            <person name="Kohn T."/>
            <person name="Peeters S.H."/>
            <person name="Heuer A."/>
            <person name="Rast P."/>
            <person name="Oberbeckmann S."/>
            <person name="Bunk B."/>
            <person name="Jeske O."/>
            <person name="Meyerdierks A."/>
            <person name="Storesund J.E."/>
            <person name="Kallscheuer N."/>
            <person name="Luecker S."/>
            <person name="Lage O.M."/>
            <person name="Pohl T."/>
            <person name="Merkel B.J."/>
            <person name="Hornburger P."/>
            <person name="Mueller R.-W."/>
            <person name="Bruemmer F."/>
            <person name="Labrenz M."/>
            <person name="Spormann A.M."/>
            <person name="Op den Camp H."/>
            <person name="Overmann J."/>
            <person name="Amann R."/>
            <person name="Jetten M.S.M."/>
            <person name="Mascher T."/>
            <person name="Medema M.H."/>
            <person name="Devos D.P."/>
            <person name="Kaster A.-K."/>
            <person name="Ovreas L."/>
            <person name="Rohde M."/>
            <person name="Galperin M.Y."/>
            <person name="Jogler C."/>
        </authorList>
    </citation>
    <scope>NUCLEOTIDE SEQUENCE [LARGE SCALE GENOMIC DNA]</scope>
    <source>
        <strain evidence="2 3">Mal48</strain>
    </source>
</reference>
<sequence>MFLLILVALQLCFGMTLGTNFLKSLSNDVPTPSGRIPRLVRRDEEPKTFWISIAIQILAGLLLVLLHSG</sequence>
<evidence type="ECO:0000256" key="1">
    <source>
        <dbReference type="SAM" id="Phobius"/>
    </source>
</evidence>
<dbReference type="AlphaFoldDB" id="A0A517QRS4"/>
<evidence type="ECO:0000313" key="2">
    <source>
        <dbReference type="EMBL" id="QDT34318.1"/>
    </source>
</evidence>